<dbReference type="InterPro" id="IPR036156">
    <property type="entry name" value="Beta-gal/glucu_dom_sf"/>
</dbReference>
<proteinExistence type="inferred from homology"/>
<reference evidence="16 17" key="2">
    <citation type="journal article" date="2010" name="Nucleic Acids Res.">
        <title>BeetleBase in 2010: revisions to provide comprehensive genomic information for Tribolium castaneum.</title>
        <authorList>
            <person name="Kim H.S."/>
            <person name="Murphy T."/>
            <person name="Xia J."/>
            <person name="Caragea D."/>
            <person name="Park Y."/>
            <person name="Beeman R.W."/>
            <person name="Lorenzen M.D."/>
            <person name="Butcher S."/>
            <person name="Manak J.R."/>
            <person name="Brown S.J."/>
        </authorList>
    </citation>
    <scope>GENOME REANNOTATION</scope>
    <source>
        <strain evidence="16 17">Georgia GA2</strain>
    </source>
</reference>
<evidence type="ECO:0000259" key="14">
    <source>
        <dbReference type="Pfam" id="PF17786"/>
    </source>
</evidence>
<keyword evidence="9" id="KW-0458">Lysosome</keyword>
<evidence type="ECO:0000256" key="10">
    <source>
        <dbReference type="ARBA" id="ARBA00023295"/>
    </source>
</evidence>
<evidence type="ECO:0000256" key="12">
    <source>
        <dbReference type="SAM" id="SignalP"/>
    </source>
</evidence>
<protein>
    <recommendedName>
        <fullName evidence="5">beta-mannosidase</fullName>
        <ecNumber evidence="5">3.2.1.25</ecNumber>
    </recommendedName>
    <alternativeName>
        <fullName evidence="11">Mannanase</fullName>
    </alternativeName>
</protein>
<dbReference type="EC" id="3.2.1.25" evidence="5"/>
<gene>
    <name evidence="16" type="primary">AUGUSTUS-3.0.2_09883</name>
    <name evidence="16" type="ORF">TcasGA2_TC009883</name>
</gene>
<dbReference type="FunFam" id="2.60.40.10:FF:000650">
    <property type="entry name" value="Mannosidase beta"/>
    <property type="match status" value="1"/>
</dbReference>
<keyword evidence="8" id="KW-0325">Glycoprotein</keyword>
<evidence type="ECO:0000256" key="7">
    <source>
        <dbReference type="ARBA" id="ARBA00022801"/>
    </source>
</evidence>
<dbReference type="eggNOG" id="KOG2230">
    <property type="taxonomic scope" value="Eukaryota"/>
</dbReference>
<dbReference type="Pfam" id="PF17786">
    <property type="entry name" value="Mannosidase_ig"/>
    <property type="match status" value="1"/>
</dbReference>
<dbReference type="FunFam" id="2.60.120.260:FF:000060">
    <property type="entry name" value="Probable beta-mannosidase"/>
    <property type="match status" value="1"/>
</dbReference>
<dbReference type="GO" id="GO:0005975">
    <property type="term" value="P:carbohydrate metabolic process"/>
    <property type="evidence" value="ECO:0007669"/>
    <property type="project" value="InterPro"/>
</dbReference>
<dbReference type="OrthoDB" id="2866996at2759"/>
<dbReference type="SUPFAM" id="SSF49303">
    <property type="entry name" value="beta-Galactosidase/glucuronidase domain"/>
    <property type="match status" value="2"/>
</dbReference>
<dbReference type="InParanoid" id="D6WQ73"/>
<dbReference type="EMBL" id="KQ971354">
    <property type="protein sequence ID" value="EFA06933.2"/>
    <property type="molecule type" value="Genomic_DNA"/>
</dbReference>
<comment type="similarity">
    <text evidence="4">Belongs to the glycosyl hydrolase 2 family.</text>
</comment>
<evidence type="ECO:0000256" key="6">
    <source>
        <dbReference type="ARBA" id="ARBA00022729"/>
    </source>
</evidence>
<dbReference type="SUPFAM" id="SSF51445">
    <property type="entry name" value="(Trans)glycosidases"/>
    <property type="match status" value="1"/>
</dbReference>
<dbReference type="Pfam" id="PF17753">
    <property type="entry name" value="Ig_mannosidase"/>
    <property type="match status" value="1"/>
</dbReference>
<dbReference type="GO" id="GO:0005576">
    <property type="term" value="C:extracellular region"/>
    <property type="evidence" value="ECO:0007669"/>
    <property type="project" value="UniProtKB-SubCell"/>
</dbReference>
<dbReference type="GO" id="GO:0005764">
    <property type="term" value="C:lysosome"/>
    <property type="evidence" value="ECO:0007669"/>
    <property type="project" value="UniProtKB-SubCell"/>
</dbReference>
<evidence type="ECO:0000256" key="9">
    <source>
        <dbReference type="ARBA" id="ARBA00023228"/>
    </source>
</evidence>
<comment type="pathway">
    <text evidence="3">Glycan metabolism; N-glycan degradation.</text>
</comment>
<feature type="domain" description="Beta-mannosidase Ig-fold" evidence="13">
    <location>
        <begin position="826"/>
        <end position="892"/>
    </location>
</feature>
<dbReference type="PANTHER" id="PTHR43730:SF1">
    <property type="entry name" value="BETA-MANNOSIDASE"/>
    <property type="match status" value="1"/>
</dbReference>
<dbReference type="FunFam" id="2.60.40.10:FF:002234">
    <property type="entry name" value="Mannosidase beta"/>
    <property type="match status" value="1"/>
</dbReference>
<dbReference type="GO" id="GO:0006516">
    <property type="term" value="P:glycoprotein catabolic process"/>
    <property type="evidence" value="ECO:0000318"/>
    <property type="project" value="GO_Central"/>
</dbReference>
<name>D6WQ73_TRICA</name>
<comment type="catalytic activity">
    <reaction evidence="1">
        <text>Hydrolysis of terminal, non-reducing beta-D-mannose residues in beta-D-mannosides.</text>
        <dbReference type="EC" id="3.2.1.25"/>
    </reaction>
</comment>
<dbReference type="Gene3D" id="2.60.40.10">
    <property type="entry name" value="Immunoglobulins"/>
    <property type="match status" value="2"/>
</dbReference>
<reference evidence="16 17" key="1">
    <citation type="journal article" date="2008" name="Nature">
        <title>The genome of the model beetle and pest Tribolium castaneum.</title>
        <authorList>
            <consortium name="Tribolium Genome Sequencing Consortium"/>
            <person name="Richards S."/>
            <person name="Gibbs R.A."/>
            <person name="Weinstock G.M."/>
            <person name="Brown S.J."/>
            <person name="Denell R."/>
            <person name="Beeman R.W."/>
            <person name="Gibbs R."/>
            <person name="Beeman R.W."/>
            <person name="Brown S.J."/>
            <person name="Bucher G."/>
            <person name="Friedrich M."/>
            <person name="Grimmelikhuijzen C.J."/>
            <person name="Klingler M."/>
            <person name="Lorenzen M."/>
            <person name="Richards S."/>
            <person name="Roth S."/>
            <person name="Schroder R."/>
            <person name="Tautz D."/>
            <person name="Zdobnov E.M."/>
            <person name="Muzny D."/>
            <person name="Gibbs R.A."/>
            <person name="Weinstock G.M."/>
            <person name="Attaway T."/>
            <person name="Bell S."/>
            <person name="Buhay C.J."/>
            <person name="Chandrabose M.N."/>
            <person name="Chavez D."/>
            <person name="Clerk-Blankenburg K.P."/>
            <person name="Cree A."/>
            <person name="Dao M."/>
            <person name="Davis C."/>
            <person name="Chacko J."/>
            <person name="Dinh H."/>
            <person name="Dugan-Rocha S."/>
            <person name="Fowler G."/>
            <person name="Garner T.T."/>
            <person name="Garnes J."/>
            <person name="Gnirke A."/>
            <person name="Hawes A."/>
            <person name="Hernandez J."/>
            <person name="Hines S."/>
            <person name="Holder M."/>
            <person name="Hume J."/>
            <person name="Jhangiani S.N."/>
            <person name="Joshi V."/>
            <person name="Khan Z.M."/>
            <person name="Jackson L."/>
            <person name="Kovar C."/>
            <person name="Kowis A."/>
            <person name="Lee S."/>
            <person name="Lewis L.R."/>
            <person name="Margolis J."/>
            <person name="Morgan M."/>
            <person name="Nazareth L.V."/>
            <person name="Nguyen N."/>
            <person name="Okwuonu G."/>
            <person name="Parker D."/>
            <person name="Richards S."/>
            <person name="Ruiz S.J."/>
            <person name="Santibanez J."/>
            <person name="Savard J."/>
            <person name="Scherer S.E."/>
            <person name="Schneider B."/>
            <person name="Sodergren E."/>
            <person name="Tautz D."/>
            <person name="Vattahil S."/>
            <person name="Villasana D."/>
            <person name="White C.S."/>
            <person name="Wright R."/>
            <person name="Park Y."/>
            <person name="Beeman R.W."/>
            <person name="Lord J."/>
            <person name="Oppert B."/>
            <person name="Lorenzen M."/>
            <person name="Brown S."/>
            <person name="Wang L."/>
            <person name="Savard J."/>
            <person name="Tautz D."/>
            <person name="Richards S."/>
            <person name="Weinstock G."/>
            <person name="Gibbs R.A."/>
            <person name="Liu Y."/>
            <person name="Worley K."/>
            <person name="Weinstock G."/>
            <person name="Elsik C.G."/>
            <person name="Reese J.T."/>
            <person name="Elhaik E."/>
            <person name="Landan G."/>
            <person name="Graur D."/>
            <person name="Arensburger P."/>
            <person name="Atkinson P."/>
            <person name="Beeman R.W."/>
            <person name="Beidler J."/>
            <person name="Brown S.J."/>
            <person name="Demuth J.P."/>
            <person name="Drury D.W."/>
            <person name="Du Y.Z."/>
            <person name="Fujiwara H."/>
            <person name="Lorenzen M."/>
            <person name="Maselli V."/>
            <person name="Osanai M."/>
            <person name="Park Y."/>
            <person name="Robertson H.M."/>
            <person name="Tu Z."/>
            <person name="Wang J.J."/>
            <person name="Wang S."/>
            <person name="Richards S."/>
            <person name="Song H."/>
            <person name="Zhang L."/>
            <person name="Sodergren E."/>
            <person name="Werner D."/>
            <person name="Stanke M."/>
            <person name="Morgenstern B."/>
            <person name="Solovyev V."/>
            <person name="Kosarev P."/>
            <person name="Brown G."/>
            <person name="Chen H.C."/>
            <person name="Ermolaeva O."/>
            <person name="Hlavina W."/>
            <person name="Kapustin Y."/>
            <person name="Kiryutin B."/>
            <person name="Kitts P."/>
            <person name="Maglott D."/>
            <person name="Pruitt K."/>
            <person name="Sapojnikov V."/>
            <person name="Souvorov A."/>
            <person name="Mackey A.J."/>
            <person name="Waterhouse R.M."/>
            <person name="Wyder S."/>
            <person name="Zdobnov E.M."/>
            <person name="Zdobnov E.M."/>
            <person name="Wyder S."/>
            <person name="Kriventseva E.V."/>
            <person name="Kadowaki T."/>
            <person name="Bork P."/>
            <person name="Aranda M."/>
            <person name="Bao R."/>
            <person name="Beermann A."/>
            <person name="Berns N."/>
            <person name="Bolognesi R."/>
            <person name="Bonneton F."/>
            <person name="Bopp D."/>
            <person name="Brown S.J."/>
            <person name="Bucher G."/>
            <person name="Butts T."/>
            <person name="Chaumot A."/>
            <person name="Denell R.E."/>
            <person name="Ferrier D.E."/>
            <person name="Friedrich M."/>
            <person name="Gordon C.M."/>
            <person name="Jindra M."/>
            <person name="Klingler M."/>
            <person name="Lan Q."/>
            <person name="Lattorff H.M."/>
            <person name="Laudet V."/>
            <person name="von Levetsow C."/>
            <person name="Liu Z."/>
            <person name="Lutz R."/>
            <person name="Lynch J.A."/>
            <person name="da Fonseca R.N."/>
            <person name="Posnien N."/>
            <person name="Reuter R."/>
            <person name="Roth S."/>
            <person name="Savard J."/>
            <person name="Schinko J.B."/>
            <person name="Schmitt C."/>
            <person name="Schoppmeier M."/>
            <person name="Schroder R."/>
            <person name="Shippy T.D."/>
            <person name="Simonnet F."/>
            <person name="Marques-Souza H."/>
            <person name="Tautz D."/>
            <person name="Tomoyasu Y."/>
            <person name="Trauner J."/>
            <person name="Van der Zee M."/>
            <person name="Vervoort M."/>
            <person name="Wittkopp N."/>
            <person name="Wimmer E.A."/>
            <person name="Yang X."/>
            <person name="Jones A.K."/>
            <person name="Sattelle D.B."/>
            <person name="Ebert P.R."/>
            <person name="Nelson D."/>
            <person name="Scott J.G."/>
            <person name="Beeman R.W."/>
            <person name="Muthukrishnan S."/>
            <person name="Kramer K.J."/>
            <person name="Arakane Y."/>
            <person name="Beeman R.W."/>
            <person name="Zhu Q."/>
            <person name="Hogenkamp D."/>
            <person name="Dixit R."/>
            <person name="Oppert B."/>
            <person name="Jiang H."/>
            <person name="Zou Z."/>
            <person name="Marshall J."/>
            <person name="Elpidina E."/>
            <person name="Vinokurov K."/>
            <person name="Oppert C."/>
            <person name="Zou Z."/>
            <person name="Evans J."/>
            <person name="Lu Z."/>
            <person name="Zhao P."/>
            <person name="Sumathipala N."/>
            <person name="Altincicek B."/>
            <person name="Vilcinskas A."/>
            <person name="Williams M."/>
            <person name="Hultmark D."/>
            <person name="Hetru C."/>
            <person name="Jiang H."/>
            <person name="Grimmelikhuijzen C.J."/>
            <person name="Hauser F."/>
            <person name="Cazzamali G."/>
            <person name="Williamson M."/>
            <person name="Park Y."/>
            <person name="Li B."/>
            <person name="Tanaka Y."/>
            <person name="Predel R."/>
            <person name="Neupert S."/>
            <person name="Schachtner J."/>
            <person name="Verleyen P."/>
            <person name="Raible F."/>
            <person name="Bork P."/>
            <person name="Friedrich M."/>
            <person name="Walden K.K."/>
            <person name="Robertson H.M."/>
            <person name="Angeli S."/>
            <person name="Foret S."/>
            <person name="Bucher G."/>
            <person name="Schuetz S."/>
            <person name="Maleszka R."/>
            <person name="Wimmer E.A."/>
            <person name="Beeman R.W."/>
            <person name="Lorenzen M."/>
            <person name="Tomoyasu Y."/>
            <person name="Miller S.C."/>
            <person name="Grossmann D."/>
            <person name="Bucher G."/>
        </authorList>
    </citation>
    <scope>NUCLEOTIDE SEQUENCE [LARGE SCALE GENOMIC DNA]</scope>
    <source>
        <strain evidence="16 17">Georgia GA2</strain>
    </source>
</reference>
<dbReference type="InterPro" id="IPR013783">
    <property type="entry name" value="Ig-like_fold"/>
</dbReference>
<evidence type="ECO:0000256" key="11">
    <source>
        <dbReference type="ARBA" id="ARBA00033445"/>
    </source>
</evidence>
<dbReference type="HOGENOM" id="CLU_005015_3_1_1"/>
<dbReference type="GO" id="GO:0004567">
    <property type="term" value="F:beta-mannosidase activity"/>
    <property type="evidence" value="ECO:0000318"/>
    <property type="project" value="GO_Central"/>
</dbReference>
<dbReference type="KEGG" id="tca:660426"/>
<evidence type="ECO:0000256" key="8">
    <source>
        <dbReference type="ARBA" id="ARBA00023180"/>
    </source>
</evidence>
<feature type="domain" description="Beta-mannosidase-like galactose-binding" evidence="15">
    <location>
        <begin position="29"/>
        <end position="205"/>
    </location>
</feature>
<evidence type="ECO:0000313" key="17">
    <source>
        <dbReference type="Proteomes" id="UP000007266"/>
    </source>
</evidence>
<dbReference type="InterPro" id="IPR041447">
    <property type="entry name" value="Mannosidase_ig"/>
</dbReference>
<dbReference type="Pfam" id="PF22666">
    <property type="entry name" value="Glyco_hydro_2_N2"/>
    <property type="match status" value="1"/>
</dbReference>
<feature type="chain" id="PRO_5007310815" description="beta-mannosidase" evidence="12">
    <location>
        <begin position="20"/>
        <end position="896"/>
    </location>
</feature>
<evidence type="ECO:0000259" key="13">
    <source>
        <dbReference type="Pfam" id="PF17753"/>
    </source>
</evidence>
<sequence>MVLIWTKFSVLILAGLANGVIRQGLNGQWKVTGGPNKTLTIDAYVPGGIFSALMESGTIGDIFYGTGDSNYSWVGLTNWTYSTTFTVSEELLNSRVVLVVFEGLDTFATVSVNGHEVGTSENMFVRYNFNIRDQLQVGANEISVQFASAVATAEALAKDPSNEYVIPPECPVPEYKGICYVNRIRKQQASFAWDWGPAFASVGIWGLTEIIGFDDAFIEYLVATPLKNPDDDFWTVPLSVYLNAGEIAAISGTIDVSLETEKGVRTSSFKFNETVDEFEVKVTTTLLVPSSEVSTWWPNGYGTQSTYKLLVTFVSEHERDQSTVHIGFRTVELVQEKLGTGQGLSFYYKVNQVPIFAKGANAIPINILPERSQSLNLAPLFETMKSAHMNMLRVWGGGVYNVDYFYSLADDAGIMIWQDFMFACALYPTDDAYLKNVVKEVKHQVRRLASHPSVVIWAGNNENEAVLAQDWYDTMDNFTIYKNDYVKLYVDVIRPEVLKIVPNATYLTSSPTNGLESDQEGYVAQNPGDSLYGDVHFYDYTSDSWAPETFPIPRFASEYGYQSMPSIESWLTATASLDDLRPDSAFMDYRQHHPGGNDQNVDLIELQMQLPDPESENYVKAFIYFSQILQAQAMKIQTEHYRSFKGRVNEKGEGNTMGALYWQLNDVWVAPTWSGIDFTGRWKMLQYFAKDFFNPMIITGRLTDDNLEVYAICDGLELPNVTVKGLVQVYKWESLEPLIAVESPISLDLYKSVPVTTIHAPTALQTAGCGSDYAEAKKKCFFHLRLLDQGNNILAPFNYIFPEKLKNCALAKPAVKIESVEIVDLYKKIFSVTVSTDAVALFVWLDTHEVKGVFSENGFLQVLPSKTVNFTADSRVTLEELQAAVTVTHLSDPAYL</sequence>
<comment type="subcellular location">
    <subcellularLocation>
        <location evidence="2">Lysosome</location>
    </subcellularLocation>
</comment>
<dbReference type="OMA" id="SISYMPC"/>
<evidence type="ECO:0000256" key="5">
    <source>
        <dbReference type="ARBA" id="ARBA00012754"/>
    </source>
</evidence>
<dbReference type="FunFam" id="3.20.20.80:FF:000035">
    <property type="entry name" value="Mannosidase beta"/>
    <property type="match status" value="1"/>
</dbReference>
<evidence type="ECO:0000259" key="15">
    <source>
        <dbReference type="Pfam" id="PF22666"/>
    </source>
</evidence>
<keyword evidence="6 12" id="KW-0732">Signal</keyword>
<dbReference type="InterPro" id="IPR054593">
    <property type="entry name" value="Beta-mannosidase-like_N2"/>
</dbReference>
<dbReference type="Gene3D" id="3.20.20.80">
    <property type="entry name" value="Glycosidases"/>
    <property type="match status" value="1"/>
</dbReference>
<dbReference type="InterPro" id="IPR017853">
    <property type="entry name" value="GH"/>
</dbReference>
<feature type="domain" description="Mannosidase Ig/CBM-like" evidence="14">
    <location>
        <begin position="706"/>
        <end position="807"/>
    </location>
</feature>
<evidence type="ECO:0000313" key="16">
    <source>
        <dbReference type="EMBL" id="EFA06933.2"/>
    </source>
</evidence>
<dbReference type="FunCoup" id="D6WQ73">
    <property type="interactions" value="467"/>
</dbReference>
<keyword evidence="10" id="KW-0326">Glycosidase</keyword>
<dbReference type="Proteomes" id="UP000007266">
    <property type="component" value="Linkage group 7"/>
</dbReference>
<evidence type="ECO:0000256" key="2">
    <source>
        <dbReference type="ARBA" id="ARBA00004371"/>
    </source>
</evidence>
<feature type="signal peptide" evidence="12">
    <location>
        <begin position="1"/>
        <end position="19"/>
    </location>
</feature>
<keyword evidence="7" id="KW-0378">Hydrolase</keyword>
<dbReference type="InterPro" id="IPR041625">
    <property type="entry name" value="Beta-mannosidase_Ig"/>
</dbReference>
<dbReference type="SUPFAM" id="SSF49785">
    <property type="entry name" value="Galactose-binding domain-like"/>
    <property type="match status" value="1"/>
</dbReference>
<evidence type="ECO:0000256" key="4">
    <source>
        <dbReference type="ARBA" id="ARBA00007401"/>
    </source>
</evidence>
<dbReference type="InterPro" id="IPR050887">
    <property type="entry name" value="Beta-mannosidase_GH2"/>
</dbReference>
<dbReference type="Gene3D" id="2.60.120.260">
    <property type="entry name" value="Galactose-binding domain-like"/>
    <property type="match status" value="1"/>
</dbReference>
<keyword evidence="17" id="KW-1185">Reference proteome</keyword>
<dbReference type="PANTHER" id="PTHR43730">
    <property type="entry name" value="BETA-MANNOSIDASE"/>
    <property type="match status" value="1"/>
</dbReference>
<dbReference type="STRING" id="7070.D6WQ73"/>
<dbReference type="AlphaFoldDB" id="D6WQ73"/>
<dbReference type="InterPro" id="IPR008979">
    <property type="entry name" value="Galactose-bd-like_sf"/>
</dbReference>
<evidence type="ECO:0000256" key="3">
    <source>
        <dbReference type="ARBA" id="ARBA00004740"/>
    </source>
</evidence>
<evidence type="ECO:0000256" key="1">
    <source>
        <dbReference type="ARBA" id="ARBA00000829"/>
    </source>
</evidence>
<accession>D6WQ73</accession>
<organism evidence="16 17">
    <name type="scientific">Tribolium castaneum</name>
    <name type="common">Red flour beetle</name>
    <dbReference type="NCBI Taxonomy" id="7070"/>
    <lineage>
        <taxon>Eukaryota</taxon>
        <taxon>Metazoa</taxon>
        <taxon>Ecdysozoa</taxon>
        <taxon>Arthropoda</taxon>
        <taxon>Hexapoda</taxon>
        <taxon>Insecta</taxon>
        <taxon>Pterygota</taxon>
        <taxon>Neoptera</taxon>
        <taxon>Endopterygota</taxon>
        <taxon>Coleoptera</taxon>
        <taxon>Polyphaga</taxon>
        <taxon>Cucujiformia</taxon>
        <taxon>Tenebrionidae</taxon>
        <taxon>Tenebrionidae incertae sedis</taxon>
        <taxon>Tribolium</taxon>
    </lineage>
</organism>